<dbReference type="STRING" id="6412.T1EGZ8"/>
<accession>T1EGZ8</accession>
<dbReference type="KEGG" id="hro:HELRODRAFT_123984"/>
<dbReference type="GO" id="GO:0030145">
    <property type="term" value="F:manganese ion binding"/>
    <property type="evidence" value="ECO:0000318"/>
    <property type="project" value="GO_Central"/>
</dbReference>
<organism evidence="3 4">
    <name type="scientific">Helobdella robusta</name>
    <name type="common">Californian leech</name>
    <dbReference type="NCBI Taxonomy" id="6412"/>
    <lineage>
        <taxon>Eukaryota</taxon>
        <taxon>Metazoa</taxon>
        <taxon>Spiralia</taxon>
        <taxon>Lophotrochozoa</taxon>
        <taxon>Annelida</taxon>
        <taxon>Clitellata</taxon>
        <taxon>Hirudinea</taxon>
        <taxon>Rhynchobdellida</taxon>
        <taxon>Glossiphoniidae</taxon>
        <taxon>Helobdella</taxon>
    </lineage>
</organism>
<protein>
    <recommendedName>
        <fullName evidence="1">Calcineurin-like phosphoesterase domain-containing protein</fullName>
    </recommendedName>
</protein>
<dbReference type="Proteomes" id="UP000015101">
    <property type="component" value="Unassembled WGS sequence"/>
</dbReference>
<dbReference type="EMBL" id="KB097502">
    <property type="protein sequence ID" value="ESN95834.1"/>
    <property type="molecule type" value="Genomic_DNA"/>
</dbReference>
<dbReference type="AlphaFoldDB" id="T1EGZ8"/>
<reference evidence="3" key="3">
    <citation type="submission" date="2015-06" db="UniProtKB">
        <authorList>
            <consortium name="EnsemblMetazoa"/>
        </authorList>
    </citation>
    <scope>IDENTIFICATION</scope>
</reference>
<dbReference type="GO" id="GO:0047631">
    <property type="term" value="F:ADP-ribose diphosphatase activity"/>
    <property type="evidence" value="ECO:0000318"/>
    <property type="project" value="GO_Central"/>
</dbReference>
<dbReference type="OrthoDB" id="9675250at2759"/>
<dbReference type="eggNOG" id="ENOG502QUQW">
    <property type="taxonomic scope" value="Eukaryota"/>
</dbReference>
<dbReference type="OMA" id="GHNHAGN"/>
<dbReference type="PANTHER" id="PTHR16509:SF1">
    <property type="entry name" value="MANGANESE-DEPENDENT ADP-RIBOSE_CDP-ALCOHOL DIPHOSPHATASE"/>
    <property type="match status" value="1"/>
</dbReference>
<dbReference type="RefSeq" id="XP_009026127.1">
    <property type="nucleotide sequence ID" value="XM_009027879.1"/>
</dbReference>
<dbReference type="InParanoid" id="T1EGZ8"/>
<gene>
    <name evidence="3" type="primary">20195848</name>
    <name evidence="2" type="ORF">HELRODRAFT_123984</name>
</gene>
<evidence type="ECO:0000313" key="4">
    <source>
        <dbReference type="Proteomes" id="UP000015101"/>
    </source>
</evidence>
<dbReference type="GeneID" id="20195848"/>
<name>T1EGZ8_HELRO</name>
<dbReference type="Gene3D" id="3.60.21.10">
    <property type="match status" value="1"/>
</dbReference>
<dbReference type="InterPro" id="IPR029052">
    <property type="entry name" value="Metallo-depent_PP-like"/>
</dbReference>
<dbReference type="EnsemblMetazoa" id="HelroT123984">
    <property type="protein sequence ID" value="HelroP123984"/>
    <property type="gene ID" value="HelroG123984"/>
</dbReference>
<proteinExistence type="predicted"/>
<evidence type="ECO:0000313" key="2">
    <source>
        <dbReference type="EMBL" id="ESN95834.1"/>
    </source>
</evidence>
<reference evidence="2 4" key="2">
    <citation type="journal article" date="2013" name="Nature">
        <title>Insights into bilaterian evolution from three spiralian genomes.</title>
        <authorList>
            <person name="Simakov O."/>
            <person name="Marletaz F."/>
            <person name="Cho S.J."/>
            <person name="Edsinger-Gonzales E."/>
            <person name="Havlak P."/>
            <person name="Hellsten U."/>
            <person name="Kuo D.H."/>
            <person name="Larsson T."/>
            <person name="Lv J."/>
            <person name="Arendt D."/>
            <person name="Savage R."/>
            <person name="Osoegawa K."/>
            <person name="de Jong P."/>
            <person name="Grimwood J."/>
            <person name="Chapman J.A."/>
            <person name="Shapiro H."/>
            <person name="Aerts A."/>
            <person name="Otillar R.P."/>
            <person name="Terry A.Y."/>
            <person name="Boore J.L."/>
            <person name="Grigoriev I.V."/>
            <person name="Lindberg D.R."/>
            <person name="Seaver E.C."/>
            <person name="Weisblat D.A."/>
            <person name="Putnam N.H."/>
            <person name="Rokhsar D.S."/>
        </authorList>
    </citation>
    <scope>NUCLEOTIDE SEQUENCE</scope>
</reference>
<reference evidence="4" key="1">
    <citation type="submission" date="2012-12" db="EMBL/GenBank/DDBJ databases">
        <authorList>
            <person name="Hellsten U."/>
            <person name="Grimwood J."/>
            <person name="Chapman J.A."/>
            <person name="Shapiro H."/>
            <person name="Aerts A."/>
            <person name="Otillar R.P."/>
            <person name="Terry A.Y."/>
            <person name="Boore J.L."/>
            <person name="Simakov O."/>
            <person name="Marletaz F."/>
            <person name="Cho S.-J."/>
            <person name="Edsinger-Gonzales E."/>
            <person name="Havlak P."/>
            <person name="Kuo D.-H."/>
            <person name="Larsson T."/>
            <person name="Lv J."/>
            <person name="Arendt D."/>
            <person name="Savage R."/>
            <person name="Osoegawa K."/>
            <person name="de Jong P."/>
            <person name="Lindberg D.R."/>
            <person name="Seaver E.C."/>
            <person name="Weisblat D.A."/>
            <person name="Putnam N.H."/>
            <person name="Grigoriev I.V."/>
            <person name="Rokhsar D.S."/>
        </authorList>
    </citation>
    <scope>NUCLEOTIDE SEQUENCE</scope>
</reference>
<dbReference type="GO" id="GO:0008663">
    <property type="term" value="F:2',3'-cyclic-nucleotide 2'-phosphodiesterase activity"/>
    <property type="evidence" value="ECO:0000318"/>
    <property type="project" value="GO_Central"/>
</dbReference>
<dbReference type="EMBL" id="AMQM01006708">
    <property type="status" value="NOT_ANNOTATED_CDS"/>
    <property type="molecule type" value="Genomic_DNA"/>
</dbReference>
<dbReference type="Pfam" id="PF00149">
    <property type="entry name" value="Metallophos"/>
    <property type="match status" value="1"/>
</dbReference>
<dbReference type="HOGENOM" id="CLU_039893_1_0_1"/>
<keyword evidence="4" id="KW-1185">Reference proteome</keyword>
<dbReference type="PANTHER" id="PTHR16509">
    <property type="match status" value="1"/>
</dbReference>
<dbReference type="CTD" id="20195848"/>
<feature type="domain" description="Calcineurin-like phosphoesterase" evidence="1">
    <location>
        <begin position="2"/>
        <end position="261"/>
    </location>
</feature>
<dbReference type="InterPro" id="IPR004843">
    <property type="entry name" value="Calcineurin-like_PHP"/>
</dbReference>
<sequence length="299" mass="34307">LIRFGVISDLHYADHDPHPNFEKTYLRHYRRSLQFLQNAVKAWELDKVGFVIDLGDVIDGKNVAIKQSLQAFEKILNVYKSLNVPDLHVVGNHELYNFSRSDLLKMNAFQCKHSCLNGFNNFDNSGFMYYCYEPHPSVKCIVLDMYEISLLGNDVNSPEYKQALGILSINPNQDLNSAFGLEGTDERFVKYNGGISKAQLQWLDVVLEDSEKKKQMVIMFGHCPLQSNYPMTLCWNYDEILAVMHQHKCVQAYCCGHAHEYYYTMDSKGIHHLTLPGVIKLPTEISSGHLTVDVYNDKL</sequence>
<dbReference type="GO" id="GO:0047734">
    <property type="term" value="F:CDP-glycerol diphosphatase activity"/>
    <property type="evidence" value="ECO:0000318"/>
    <property type="project" value="GO_Central"/>
</dbReference>
<evidence type="ECO:0000259" key="1">
    <source>
        <dbReference type="Pfam" id="PF00149"/>
    </source>
</evidence>
<dbReference type="SUPFAM" id="SSF56300">
    <property type="entry name" value="Metallo-dependent phosphatases"/>
    <property type="match status" value="1"/>
</dbReference>
<evidence type="ECO:0000313" key="3">
    <source>
        <dbReference type="EnsemblMetazoa" id="HelroP123984"/>
    </source>
</evidence>